<dbReference type="InterPro" id="IPR023187">
    <property type="entry name" value="Tscrpt_reg_MarR-type_CS"/>
</dbReference>
<dbReference type="RefSeq" id="WP_204672398.1">
    <property type="nucleotide sequence ID" value="NZ_JACJKQ010000003.1"/>
</dbReference>
<dbReference type="EMBL" id="JAUDDZ010000013">
    <property type="protein sequence ID" value="MDM8275541.1"/>
    <property type="molecule type" value="Genomic_DNA"/>
</dbReference>
<evidence type="ECO:0000259" key="5">
    <source>
        <dbReference type="Pfam" id="PF12802"/>
    </source>
</evidence>
<evidence type="ECO:0000256" key="1">
    <source>
        <dbReference type="ARBA" id="ARBA00023015"/>
    </source>
</evidence>
<evidence type="ECO:0000313" key="6">
    <source>
        <dbReference type="EMBL" id="MDM8275541.1"/>
    </source>
</evidence>
<keyword evidence="1" id="KW-0805">Transcription regulation</keyword>
<dbReference type="PROSITE" id="PS01117">
    <property type="entry name" value="HTH_MARR_1"/>
    <property type="match status" value="1"/>
</dbReference>
<dbReference type="Pfam" id="PF12802">
    <property type="entry name" value="MarR_2"/>
    <property type="match status" value="1"/>
</dbReference>
<reference evidence="7" key="1">
    <citation type="submission" date="2023-06" db="EMBL/GenBank/DDBJ databases">
        <title>Identification and characterization of horizontal gene transfer across gut microbiota members of farm animals based on homology search.</title>
        <authorList>
            <person name="Zeman M."/>
            <person name="Kubasova T."/>
            <person name="Jahodarova E."/>
            <person name="Nykrynova M."/>
            <person name="Rychlik I."/>
        </authorList>
    </citation>
    <scope>NUCLEOTIDE SEQUENCE [LARGE SCALE GENOMIC DNA]</scope>
    <source>
        <strain evidence="7">154_Feed</strain>
    </source>
</reference>
<sequence length="203" mass="22658">MDDADPRTACGGEQTHVDDAPWDPDRFQADSGPRQLDYLYNEIDQLYHVFAYGCGISDCAYWMLYDLQIAGGSLPVSTLTASWSYSKQTINSALKSLEARGLIELDFVEGSRKSKVASFTKAGRVFSRERIIPAIEAEERAFSTLASREREQLVVLVKRYVDALDAEIGRAHECVERVEGKQEDAVRASCDLWGESEPCPGEH</sequence>
<dbReference type="InterPro" id="IPR036388">
    <property type="entry name" value="WH-like_DNA-bd_sf"/>
</dbReference>
<reference evidence="6 7" key="2">
    <citation type="submission" date="2023-06" db="EMBL/GenBank/DDBJ databases">
        <authorList>
            <person name="Zeman M."/>
            <person name="Kubasova T."/>
            <person name="Jahodarova E."/>
            <person name="Nykrynova M."/>
            <person name="Rychlik I."/>
        </authorList>
    </citation>
    <scope>NUCLEOTIDE SEQUENCE [LARGE SCALE GENOMIC DNA]</scope>
    <source>
        <strain evidence="6 7">154_Feed</strain>
    </source>
</reference>
<dbReference type="InterPro" id="IPR036390">
    <property type="entry name" value="WH_DNA-bd_sf"/>
</dbReference>
<keyword evidence="3" id="KW-0804">Transcription</keyword>
<feature type="region of interest" description="Disordered" evidence="4">
    <location>
        <begin position="1"/>
        <end position="24"/>
    </location>
</feature>
<dbReference type="Gene3D" id="1.10.10.10">
    <property type="entry name" value="Winged helix-like DNA-binding domain superfamily/Winged helix DNA-binding domain"/>
    <property type="match status" value="1"/>
</dbReference>
<dbReference type="SUPFAM" id="SSF46785">
    <property type="entry name" value="Winged helix' DNA-binding domain"/>
    <property type="match status" value="1"/>
</dbReference>
<evidence type="ECO:0000256" key="3">
    <source>
        <dbReference type="ARBA" id="ARBA00023163"/>
    </source>
</evidence>
<keyword evidence="7" id="KW-1185">Reference proteome</keyword>
<dbReference type="Proteomes" id="UP001529421">
    <property type="component" value="Unassembled WGS sequence"/>
</dbReference>
<evidence type="ECO:0000256" key="4">
    <source>
        <dbReference type="SAM" id="MobiDB-lite"/>
    </source>
</evidence>
<accession>A0ABT7VAL5</accession>
<protein>
    <submittedName>
        <fullName evidence="6">MarR family transcriptional regulator</fullName>
    </submittedName>
</protein>
<feature type="compositionally biased region" description="Basic and acidic residues" evidence="4">
    <location>
        <begin position="15"/>
        <end position="24"/>
    </location>
</feature>
<keyword evidence="2" id="KW-0238">DNA-binding</keyword>
<organism evidence="6 7">
    <name type="scientific">Enorma phocaeensis</name>
    <dbReference type="NCBI Taxonomy" id="1871019"/>
    <lineage>
        <taxon>Bacteria</taxon>
        <taxon>Bacillati</taxon>
        <taxon>Actinomycetota</taxon>
        <taxon>Coriobacteriia</taxon>
        <taxon>Coriobacteriales</taxon>
        <taxon>Coriobacteriaceae</taxon>
        <taxon>Enorma</taxon>
    </lineage>
</organism>
<proteinExistence type="predicted"/>
<comment type="caution">
    <text evidence="6">The sequence shown here is derived from an EMBL/GenBank/DDBJ whole genome shotgun (WGS) entry which is preliminary data.</text>
</comment>
<dbReference type="InterPro" id="IPR000835">
    <property type="entry name" value="HTH_MarR-typ"/>
</dbReference>
<feature type="domain" description="HTH marR-type" evidence="5">
    <location>
        <begin position="60"/>
        <end position="106"/>
    </location>
</feature>
<name>A0ABT7VAL5_9ACTN</name>
<gene>
    <name evidence="6" type="ORF">QUW28_08575</name>
</gene>
<evidence type="ECO:0000313" key="7">
    <source>
        <dbReference type="Proteomes" id="UP001529421"/>
    </source>
</evidence>
<evidence type="ECO:0000256" key="2">
    <source>
        <dbReference type="ARBA" id="ARBA00023125"/>
    </source>
</evidence>